<comment type="caution">
    <text evidence="2">The sequence shown here is derived from an EMBL/GenBank/DDBJ whole genome shotgun (WGS) entry which is preliminary data.</text>
</comment>
<accession>A0A841JWM0</accession>
<organism evidence="2 3">
    <name type="scientific">Silvibacterium bohemicum</name>
    <dbReference type="NCBI Taxonomy" id="1577686"/>
    <lineage>
        <taxon>Bacteria</taxon>
        <taxon>Pseudomonadati</taxon>
        <taxon>Acidobacteriota</taxon>
        <taxon>Terriglobia</taxon>
        <taxon>Terriglobales</taxon>
        <taxon>Acidobacteriaceae</taxon>
        <taxon>Silvibacterium</taxon>
    </lineage>
</organism>
<dbReference type="EMBL" id="JACHEK010000007">
    <property type="protein sequence ID" value="MBB6145772.1"/>
    <property type="molecule type" value="Genomic_DNA"/>
</dbReference>
<dbReference type="CDD" id="cd00130">
    <property type="entry name" value="PAS"/>
    <property type="match status" value="1"/>
</dbReference>
<dbReference type="SUPFAM" id="SSF55785">
    <property type="entry name" value="PYP-like sensor domain (PAS domain)"/>
    <property type="match status" value="1"/>
</dbReference>
<dbReference type="Gene3D" id="3.30.450.20">
    <property type="entry name" value="PAS domain"/>
    <property type="match status" value="1"/>
</dbReference>
<proteinExistence type="predicted"/>
<keyword evidence="3" id="KW-1185">Reference proteome</keyword>
<dbReference type="Pfam" id="PF08670">
    <property type="entry name" value="MEKHLA"/>
    <property type="match status" value="1"/>
</dbReference>
<dbReference type="NCBIfam" id="TIGR00229">
    <property type="entry name" value="sensory_box"/>
    <property type="match status" value="1"/>
</dbReference>
<name>A0A841JWM0_9BACT</name>
<dbReference type="PROSITE" id="PS50112">
    <property type="entry name" value="PAS"/>
    <property type="match status" value="1"/>
</dbReference>
<evidence type="ECO:0000313" key="2">
    <source>
        <dbReference type="EMBL" id="MBB6145772.1"/>
    </source>
</evidence>
<gene>
    <name evidence="2" type="ORF">HNQ77_003733</name>
</gene>
<evidence type="ECO:0000259" key="1">
    <source>
        <dbReference type="PROSITE" id="PS50112"/>
    </source>
</evidence>
<dbReference type="AlphaFoldDB" id="A0A841JWM0"/>
<dbReference type="OrthoDB" id="9794448at2"/>
<protein>
    <submittedName>
        <fullName evidence="2">PAS domain S-box-containing protein</fullName>
    </submittedName>
</protein>
<reference evidence="2 3" key="1">
    <citation type="submission" date="2020-08" db="EMBL/GenBank/DDBJ databases">
        <title>Genomic Encyclopedia of Type Strains, Phase IV (KMG-IV): sequencing the most valuable type-strain genomes for metagenomic binning, comparative biology and taxonomic classification.</title>
        <authorList>
            <person name="Goeker M."/>
        </authorList>
    </citation>
    <scope>NUCLEOTIDE SEQUENCE [LARGE SCALE GENOMIC DNA]</scope>
    <source>
        <strain evidence="2 3">DSM 103733</strain>
    </source>
</reference>
<dbReference type="Proteomes" id="UP000538666">
    <property type="component" value="Unassembled WGS sequence"/>
</dbReference>
<dbReference type="RefSeq" id="WP_050061143.1">
    <property type="nucleotide sequence ID" value="NZ_JACHEK010000007.1"/>
</dbReference>
<sequence length="152" mass="17487">MNTPYDLTLLGRMTDSYRLLTGKELSPKAMPSEEAARWLYEEAPFGLLAHNTDADPRFIYGNRVAQRWFGYSWDELIGMPSRLSAEAPEREERKRFLDLVARHGFVSGYRGLRIAKSGQKFWIEDATVWQFRDAAGQIQGQAAWLPLKVECE</sequence>
<dbReference type="InterPro" id="IPR013978">
    <property type="entry name" value="MEKHLA"/>
</dbReference>
<evidence type="ECO:0000313" key="3">
    <source>
        <dbReference type="Proteomes" id="UP000538666"/>
    </source>
</evidence>
<feature type="domain" description="PAS" evidence="1">
    <location>
        <begin position="32"/>
        <end position="78"/>
    </location>
</feature>
<dbReference type="InterPro" id="IPR000014">
    <property type="entry name" value="PAS"/>
</dbReference>
<dbReference type="InterPro" id="IPR035965">
    <property type="entry name" value="PAS-like_dom_sf"/>
</dbReference>